<keyword evidence="8" id="KW-1185">Reference proteome</keyword>
<dbReference type="InterPro" id="IPR036188">
    <property type="entry name" value="FAD/NAD-bd_sf"/>
</dbReference>
<dbReference type="Pfam" id="PF01494">
    <property type="entry name" value="FAD_binding_3"/>
    <property type="match status" value="2"/>
</dbReference>
<dbReference type="SUPFAM" id="SSF51905">
    <property type="entry name" value="FAD/NAD(P)-binding domain"/>
    <property type="match status" value="1"/>
</dbReference>
<protein>
    <recommendedName>
        <fullName evidence="6">FAD-binding domain-containing protein</fullName>
    </recommendedName>
</protein>
<comment type="caution">
    <text evidence="7">The sequence shown here is derived from an EMBL/GenBank/DDBJ whole genome shotgun (WGS) entry which is preliminary data.</text>
</comment>
<accession>A0A9P3H1Q6</accession>
<dbReference type="InterPro" id="IPR050562">
    <property type="entry name" value="FAD_mOase_fung"/>
</dbReference>
<dbReference type="GO" id="GO:0004497">
    <property type="term" value="F:monooxygenase activity"/>
    <property type="evidence" value="ECO:0007669"/>
    <property type="project" value="InterPro"/>
</dbReference>
<proteinExistence type="inferred from homology"/>
<dbReference type="PANTHER" id="PTHR47356">
    <property type="entry name" value="FAD-DEPENDENT MONOOXYGENASE ASQG-RELATED"/>
    <property type="match status" value="1"/>
</dbReference>
<organism evidence="7 8">
    <name type="scientific">Entomortierella parvispora</name>
    <dbReference type="NCBI Taxonomy" id="205924"/>
    <lineage>
        <taxon>Eukaryota</taxon>
        <taxon>Fungi</taxon>
        <taxon>Fungi incertae sedis</taxon>
        <taxon>Mucoromycota</taxon>
        <taxon>Mortierellomycotina</taxon>
        <taxon>Mortierellomycetes</taxon>
        <taxon>Mortierellales</taxon>
        <taxon>Mortierellaceae</taxon>
        <taxon>Entomortierella</taxon>
    </lineage>
</organism>
<evidence type="ECO:0000256" key="4">
    <source>
        <dbReference type="ARBA" id="ARBA00023002"/>
    </source>
</evidence>
<keyword evidence="3" id="KW-0274">FAD</keyword>
<comment type="similarity">
    <text evidence="1">Belongs to the paxM FAD-dependent monooxygenase family.</text>
</comment>
<feature type="region of interest" description="Disordered" evidence="5">
    <location>
        <begin position="252"/>
        <end position="290"/>
    </location>
</feature>
<dbReference type="Proteomes" id="UP000827284">
    <property type="component" value="Unassembled WGS sequence"/>
</dbReference>
<gene>
    <name evidence="7" type="ORF">EMPS_00842</name>
</gene>
<keyword evidence="2" id="KW-0285">Flavoprotein</keyword>
<dbReference type="GO" id="GO:0071949">
    <property type="term" value="F:FAD binding"/>
    <property type="evidence" value="ECO:0007669"/>
    <property type="project" value="InterPro"/>
</dbReference>
<keyword evidence="4" id="KW-0560">Oxidoreductase</keyword>
<dbReference type="EMBL" id="BQFW01000001">
    <property type="protein sequence ID" value="GJJ68496.1"/>
    <property type="molecule type" value="Genomic_DNA"/>
</dbReference>
<evidence type="ECO:0000313" key="7">
    <source>
        <dbReference type="EMBL" id="GJJ68496.1"/>
    </source>
</evidence>
<evidence type="ECO:0000256" key="5">
    <source>
        <dbReference type="SAM" id="MobiDB-lite"/>
    </source>
</evidence>
<dbReference type="InterPro" id="IPR002938">
    <property type="entry name" value="FAD-bd"/>
</dbReference>
<name>A0A9P3H1Q6_9FUNG</name>
<dbReference type="Gene3D" id="3.50.50.60">
    <property type="entry name" value="FAD/NAD(P)-binding domain"/>
    <property type="match status" value="2"/>
</dbReference>
<evidence type="ECO:0000256" key="1">
    <source>
        <dbReference type="ARBA" id="ARBA00007992"/>
    </source>
</evidence>
<feature type="compositionally biased region" description="Low complexity" evidence="5">
    <location>
        <begin position="254"/>
        <end position="280"/>
    </location>
</feature>
<dbReference type="PANTHER" id="PTHR47356:SF2">
    <property type="entry name" value="FAD-BINDING DOMAIN-CONTAINING PROTEIN-RELATED"/>
    <property type="match status" value="1"/>
</dbReference>
<feature type="domain" description="FAD-binding" evidence="6">
    <location>
        <begin position="328"/>
        <end position="377"/>
    </location>
</feature>
<dbReference type="PRINTS" id="PR00420">
    <property type="entry name" value="RNGMNOXGNASE"/>
</dbReference>
<dbReference type="AlphaFoldDB" id="A0A9P3H1Q6"/>
<reference evidence="7" key="1">
    <citation type="submission" date="2021-11" db="EMBL/GenBank/DDBJ databases">
        <authorList>
            <person name="Herlambang A."/>
            <person name="Guo Y."/>
            <person name="Takashima Y."/>
            <person name="Nishizawa T."/>
        </authorList>
    </citation>
    <scope>NUCLEOTIDE SEQUENCE</scope>
    <source>
        <strain evidence="7">E1425</strain>
    </source>
</reference>
<reference evidence="7" key="2">
    <citation type="journal article" date="2022" name="Microbiol. Resour. Announc.">
        <title>Whole-Genome Sequence of Entomortierella parvispora E1425, a Mucoromycotan Fungus Associated with Burkholderiaceae-Related Endosymbiotic Bacteria.</title>
        <authorList>
            <person name="Herlambang A."/>
            <person name="Guo Y."/>
            <person name="Takashima Y."/>
            <person name="Narisawa K."/>
            <person name="Ohta H."/>
            <person name="Nishizawa T."/>
        </authorList>
    </citation>
    <scope>NUCLEOTIDE SEQUENCE</scope>
    <source>
        <strain evidence="7">E1425</strain>
    </source>
</reference>
<evidence type="ECO:0000313" key="8">
    <source>
        <dbReference type="Proteomes" id="UP000827284"/>
    </source>
</evidence>
<evidence type="ECO:0000256" key="2">
    <source>
        <dbReference type="ARBA" id="ARBA00022630"/>
    </source>
</evidence>
<feature type="domain" description="FAD-binding" evidence="6">
    <location>
        <begin position="7"/>
        <end position="179"/>
    </location>
</feature>
<evidence type="ECO:0000256" key="3">
    <source>
        <dbReference type="ARBA" id="ARBA00022827"/>
    </source>
</evidence>
<dbReference type="OrthoDB" id="655030at2759"/>
<sequence length="468" mass="50855">MPPPSDLRVLIVGAGLAGLIMGIMLGKAGIDYHILEQASRLRPLGTSITLHPVVIDLVDQLGLLEEMFALSRPLRGITVLTSKGRRMGRIDTRSSKQKLGRQALVMSRPDLHELLLSKIPAHRLTTGMRVIGMAETQSGVMVTCADESTFFGSVVVGADGAYSATRHIMYSSLKKQGRLPESDLNPLFADKQCVVGMTCPLDPQKYPVLLNNSCEVKVLLGKDQHTSMWILPLRGNRIAWCVGGPDPRLQLNYSPSSPVSSGRSSPASSGRPSISSSGSSGSHGGRHSTSDWYPETAIEICEDVRNFKCPYGGSVMDIIEATPKGLVSKVLLEEKMYHTWHHGRVVLVGDACHKIVPFFGQGASQAILDAACLVNMLHGLPSISAEDITAIFEKYFAQRSGPAKVASDSSREFADLIYDQGFKADMARSIVLRFTPTWLLRMIIGTSTGSRPVLDFLPRPSSSLKSWQ</sequence>
<evidence type="ECO:0000259" key="6">
    <source>
        <dbReference type="Pfam" id="PF01494"/>
    </source>
</evidence>